<keyword evidence="2" id="KW-0812">Transmembrane</keyword>
<organism evidence="3 4">
    <name type="scientific">Paraconiothyrium brasiliense</name>
    <dbReference type="NCBI Taxonomy" id="300254"/>
    <lineage>
        <taxon>Eukaryota</taxon>
        <taxon>Fungi</taxon>
        <taxon>Dikarya</taxon>
        <taxon>Ascomycota</taxon>
        <taxon>Pezizomycotina</taxon>
        <taxon>Dothideomycetes</taxon>
        <taxon>Pleosporomycetidae</taxon>
        <taxon>Pleosporales</taxon>
        <taxon>Massarineae</taxon>
        <taxon>Didymosphaeriaceae</taxon>
        <taxon>Paraconiothyrium</taxon>
    </lineage>
</organism>
<evidence type="ECO:0000256" key="2">
    <source>
        <dbReference type="SAM" id="Phobius"/>
    </source>
</evidence>
<sequence length="368" mass="41304">MNRTDADVAIIAVFTNAIVYEKPVEDPLFAAHRVEMRKQSNGKDKARYWSDHYAGVVGCAQQFQFCYPRADKVDFCTTLGPSPAPDTPTTIYPDATPIQASILQLLQSITRVTDMNRSPQLGNLRASKAVMVGISPGLPDDQWIREVTAWEAFVWSGYQTLLSASVIGPKVFDAEGDTYRDEPTSIGDRMLCQSLKMRKAGGFANVNVFALVFLTTVAAIVTFLNIFILRFCVFLSKFRKALAPRIERWVQDGVFQLQRRAFDAQDEGCWIDLEKEIPITRARERLNELFLTEHVVGKKKSLGRLMTEDTTNGGGKMKDTKETYHGEQEVDWRRFRISVGRADTNSTLVDGGERNGIGKKVQMDKGKS</sequence>
<dbReference type="Proteomes" id="UP001521785">
    <property type="component" value="Unassembled WGS sequence"/>
</dbReference>
<accession>A0ABR3RV75</accession>
<evidence type="ECO:0000256" key="1">
    <source>
        <dbReference type="SAM" id="MobiDB-lite"/>
    </source>
</evidence>
<reference evidence="3 4" key="1">
    <citation type="submission" date="2024-02" db="EMBL/GenBank/DDBJ databases">
        <title>De novo assembly and annotation of 12 fungi associated with fruit tree decline syndrome in Ontario, Canada.</title>
        <authorList>
            <person name="Sulman M."/>
            <person name="Ellouze W."/>
            <person name="Ilyukhin E."/>
        </authorList>
    </citation>
    <scope>NUCLEOTIDE SEQUENCE [LARGE SCALE GENOMIC DNA]</scope>
    <source>
        <strain evidence="3 4">M42-189</strain>
    </source>
</reference>
<feature type="transmembrane region" description="Helical" evidence="2">
    <location>
        <begin position="208"/>
        <end position="235"/>
    </location>
</feature>
<protein>
    <submittedName>
        <fullName evidence="3">Uncharacterized protein</fullName>
    </submittedName>
</protein>
<comment type="caution">
    <text evidence="3">The sequence shown here is derived from an EMBL/GenBank/DDBJ whole genome shotgun (WGS) entry which is preliminary data.</text>
</comment>
<keyword evidence="2" id="KW-0472">Membrane</keyword>
<keyword evidence="4" id="KW-1185">Reference proteome</keyword>
<name>A0ABR3RV75_9PLEO</name>
<evidence type="ECO:0000313" key="3">
    <source>
        <dbReference type="EMBL" id="KAL1608326.1"/>
    </source>
</evidence>
<keyword evidence="2" id="KW-1133">Transmembrane helix</keyword>
<feature type="region of interest" description="Disordered" evidence="1">
    <location>
        <begin position="346"/>
        <end position="368"/>
    </location>
</feature>
<gene>
    <name evidence="3" type="ORF">SLS60_003267</name>
</gene>
<evidence type="ECO:0000313" key="4">
    <source>
        <dbReference type="Proteomes" id="UP001521785"/>
    </source>
</evidence>
<dbReference type="EMBL" id="JAKJXO020000003">
    <property type="protein sequence ID" value="KAL1608326.1"/>
    <property type="molecule type" value="Genomic_DNA"/>
</dbReference>
<proteinExistence type="predicted"/>